<dbReference type="RefSeq" id="WP_101624688.1">
    <property type="nucleotide sequence ID" value="NZ_FXZC01000006.1"/>
</dbReference>
<proteinExistence type="inferred from homology"/>
<dbReference type="GeneID" id="99773689"/>
<evidence type="ECO:0000256" key="3">
    <source>
        <dbReference type="ARBA" id="ARBA00023002"/>
    </source>
</evidence>
<name>A0A2H1K3R8_9MICO</name>
<reference evidence="9 10" key="1">
    <citation type="submission" date="2017-03" db="EMBL/GenBank/DDBJ databases">
        <authorList>
            <person name="Afonso C.L."/>
            <person name="Miller P.J."/>
            <person name="Scott M.A."/>
            <person name="Spackman E."/>
            <person name="Goraichik I."/>
            <person name="Dimitrov K.M."/>
            <person name="Suarez D.L."/>
            <person name="Swayne D.E."/>
        </authorList>
    </citation>
    <scope>NUCLEOTIDE SEQUENCE [LARGE SCALE GENOMIC DNA]</scope>
    <source>
        <strain evidence="9 10">CIP 102111</strain>
    </source>
</reference>
<evidence type="ECO:0000256" key="1">
    <source>
        <dbReference type="ARBA" id="ARBA00005791"/>
    </source>
</evidence>
<evidence type="ECO:0000259" key="8">
    <source>
        <dbReference type="PROSITE" id="PS51352"/>
    </source>
</evidence>
<evidence type="ECO:0000313" key="9">
    <source>
        <dbReference type="EMBL" id="SMX94289.1"/>
    </source>
</evidence>
<evidence type="ECO:0000313" key="10">
    <source>
        <dbReference type="Proteomes" id="UP000234333"/>
    </source>
</evidence>
<dbReference type="PANTHER" id="PTHR13887:SF14">
    <property type="entry name" value="DISULFIDE BOND FORMATION PROTEIN D"/>
    <property type="match status" value="1"/>
</dbReference>
<gene>
    <name evidence="9" type="ORF">BC102111_02863</name>
</gene>
<feature type="region of interest" description="Disordered" evidence="6">
    <location>
        <begin position="40"/>
        <end position="71"/>
    </location>
</feature>
<protein>
    <submittedName>
        <fullName evidence="9">Protein-disulfide isomerase</fullName>
    </submittedName>
</protein>
<accession>A0A2H1K3R8</accession>
<dbReference type="SUPFAM" id="SSF52833">
    <property type="entry name" value="Thioredoxin-like"/>
    <property type="match status" value="1"/>
</dbReference>
<dbReference type="PROSITE" id="PS51352">
    <property type="entry name" value="THIOREDOXIN_2"/>
    <property type="match status" value="1"/>
</dbReference>
<keyword evidence="2" id="KW-0732">Signal</keyword>
<dbReference type="EMBL" id="FXZC01000006">
    <property type="protein sequence ID" value="SMX94289.1"/>
    <property type="molecule type" value="Genomic_DNA"/>
</dbReference>
<dbReference type="AlphaFoldDB" id="A0A2H1K3R8"/>
<evidence type="ECO:0000256" key="6">
    <source>
        <dbReference type="SAM" id="MobiDB-lite"/>
    </source>
</evidence>
<evidence type="ECO:0000256" key="4">
    <source>
        <dbReference type="ARBA" id="ARBA00023157"/>
    </source>
</evidence>
<keyword evidence="9" id="KW-0413">Isomerase</keyword>
<keyword evidence="7" id="KW-1133">Transmembrane helix</keyword>
<dbReference type="PANTHER" id="PTHR13887">
    <property type="entry name" value="GLUTATHIONE S-TRANSFERASE KAPPA"/>
    <property type="match status" value="1"/>
</dbReference>
<evidence type="ECO:0000256" key="2">
    <source>
        <dbReference type="ARBA" id="ARBA00022729"/>
    </source>
</evidence>
<dbReference type="InterPro" id="IPR013766">
    <property type="entry name" value="Thioredoxin_domain"/>
</dbReference>
<comment type="similarity">
    <text evidence="1">Belongs to the thioredoxin family. DsbA subfamily.</text>
</comment>
<dbReference type="InterPro" id="IPR012336">
    <property type="entry name" value="Thioredoxin-like_fold"/>
</dbReference>
<dbReference type="InterPro" id="IPR036249">
    <property type="entry name" value="Thioredoxin-like_sf"/>
</dbReference>
<feature type="domain" description="Thioredoxin" evidence="8">
    <location>
        <begin position="55"/>
        <end position="181"/>
    </location>
</feature>
<keyword evidence="5" id="KW-0676">Redox-active center</keyword>
<dbReference type="GO" id="GO:0016853">
    <property type="term" value="F:isomerase activity"/>
    <property type="evidence" value="ECO:0007669"/>
    <property type="project" value="UniProtKB-KW"/>
</dbReference>
<sequence>MPAESPRSSRPAWLLPVAVVAVAAILVALILAMNRDGDTGATGELDPSGEGAPTEVDGPAQPDFSEAERRDESDLLAIGPVDAPVVVVVFSDYQCPFCAKWSEETMPLMTEHVEAGDLRIEWRDVNVFGPASERAARASYAAAEQGAFWEYHDELFAGGDTRSEGDLSEDALIALADELGLDTDQFTADLASEQTAQQIADNQQLGLDIGAYSTPAFILGGQPIVGAQPSQVFVDAFDDALSAAE</sequence>
<feature type="transmembrane region" description="Helical" evidence="7">
    <location>
        <begin position="12"/>
        <end position="33"/>
    </location>
</feature>
<dbReference type="Gene3D" id="3.40.30.10">
    <property type="entry name" value="Glutaredoxin"/>
    <property type="match status" value="1"/>
</dbReference>
<keyword evidence="3" id="KW-0560">Oxidoreductase</keyword>
<keyword evidence="7" id="KW-0472">Membrane</keyword>
<dbReference type="GO" id="GO:0016491">
    <property type="term" value="F:oxidoreductase activity"/>
    <property type="evidence" value="ECO:0007669"/>
    <property type="project" value="UniProtKB-KW"/>
</dbReference>
<keyword evidence="4" id="KW-1015">Disulfide bond</keyword>
<dbReference type="Proteomes" id="UP000234333">
    <property type="component" value="Unassembled WGS sequence"/>
</dbReference>
<evidence type="ECO:0000256" key="7">
    <source>
        <dbReference type="SAM" id="Phobius"/>
    </source>
</evidence>
<keyword evidence="7" id="KW-0812">Transmembrane</keyword>
<evidence type="ECO:0000256" key="5">
    <source>
        <dbReference type="ARBA" id="ARBA00023284"/>
    </source>
</evidence>
<organism evidence="9 10">
    <name type="scientific">Brevibacterium casei CIP 102111</name>
    <dbReference type="NCBI Taxonomy" id="1255625"/>
    <lineage>
        <taxon>Bacteria</taxon>
        <taxon>Bacillati</taxon>
        <taxon>Actinomycetota</taxon>
        <taxon>Actinomycetes</taxon>
        <taxon>Micrococcales</taxon>
        <taxon>Brevibacteriaceae</taxon>
        <taxon>Brevibacterium</taxon>
    </lineage>
</organism>
<dbReference type="Pfam" id="PF13462">
    <property type="entry name" value="Thioredoxin_4"/>
    <property type="match status" value="1"/>
</dbReference>